<organism evidence="18 19">
    <name type="scientific">Edaphochlamys debaryana</name>
    <dbReference type="NCBI Taxonomy" id="47281"/>
    <lineage>
        <taxon>Eukaryota</taxon>
        <taxon>Viridiplantae</taxon>
        <taxon>Chlorophyta</taxon>
        <taxon>core chlorophytes</taxon>
        <taxon>Chlorophyceae</taxon>
        <taxon>CS clade</taxon>
        <taxon>Chlamydomonadales</taxon>
        <taxon>Chlamydomonadales incertae sedis</taxon>
        <taxon>Edaphochlamys</taxon>
    </lineage>
</organism>
<keyword evidence="9 16" id="KW-0812">Transmembrane</keyword>
<evidence type="ECO:0000256" key="10">
    <source>
        <dbReference type="ARBA" id="ARBA00022695"/>
    </source>
</evidence>
<dbReference type="EMBL" id="JAEHOE010000157">
    <property type="protein sequence ID" value="KAG2484096.1"/>
    <property type="molecule type" value="Genomic_DNA"/>
</dbReference>
<dbReference type="PROSITE" id="PS01315">
    <property type="entry name" value="CDS"/>
    <property type="match status" value="1"/>
</dbReference>
<keyword evidence="12" id="KW-0443">Lipid metabolism</keyword>
<evidence type="ECO:0000313" key="19">
    <source>
        <dbReference type="Proteomes" id="UP000612055"/>
    </source>
</evidence>
<feature type="transmembrane region" description="Helical" evidence="17">
    <location>
        <begin position="108"/>
        <end position="127"/>
    </location>
</feature>
<gene>
    <name evidence="18" type="ORF">HYH03_017048</name>
</gene>
<evidence type="ECO:0000256" key="5">
    <source>
        <dbReference type="ARBA" id="ARBA00010185"/>
    </source>
</evidence>
<evidence type="ECO:0000256" key="17">
    <source>
        <dbReference type="SAM" id="Phobius"/>
    </source>
</evidence>
<keyword evidence="13 17" id="KW-0472">Membrane</keyword>
<keyword evidence="19" id="KW-1185">Reference proteome</keyword>
<dbReference type="OrthoDB" id="10260889at2759"/>
<dbReference type="Proteomes" id="UP000612055">
    <property type="component" value="Unassembled WGS sequence"/>
</dbReference>
<proteinExistence type="inferred from homology"/>
<name>A0A835XHW5_9CHLO</name>
<feature type="transmembrane region" description="Helical" evidence="17">
    <location>
        <begin position="268"/>
        <end position="288"/>
    </location>
</feature>
<feature type="transmembrane region" description="Helical" evidence="17">
    <location>
        <begin position="170"/>
        <end position="189"/>
    </location>
</feature>
<keyword evidence="7" id="KW-0444">Lipid biosynthesis</keyword>
<evidence type="ECO:0000256" key="3">
    <source>
        <dbReference type="ARBA" id="ARBA00005119"/>
    </source>
</evidence>
<evidence type="ECO:0000256" key="1">
    <source>
        <dbReference type="ARBA" id="ARBA00001698"/>
    </source>
</evidence>
<feature type="transmembrane region" description="Helical" evidence="17">
    <location>
        <begin position="31"/>
        <end position="49"/>
    </location>
</feature>
<evidence type="ECO:0000256" key="16">
    <source>
        <dbReference type="RuleBase" id="RU003938"/>
    </source>
</evidence>
<comment type="subcellular location">
    <subcellularLocation>
        <location evidence="2">Membrane</location>
        <topology evidence="2">Multi-pass membrane protein</topology>
    </subcellularLocation>
</comment>
<protein>
    <recommendedName>
        <fullName evidence="6 16">Phosphatidate cytidylyltransferase</fullName>
        <ecNumber evidence="6 16">2.7.7.41</ecNumber>
    </recommendedName>
</protein>
<dbReference type="PANTHER" id="PTHR13773:SF8">
    <property type="entry name" value="PHOSPHATIDATE CYTIDYLYLTRANSFERASE, PHOTORECEPTOR-SPECIFIC"/>
    <property type="match status" value="1"/>
</dbReference>
<keyword evidence="11 17" id="KW-1133">Transmembrane helix</keyword>
<evidence type="ECO:0000256" key="12">
    <source>
        <dbReference type="ARBA" id="ARBA00023098"/>
    </source>
</evidence>
<comment type="catalytic activity">
    <reaction evidence="1 16">
        <text>a 1,2-diacyl-sn-glycero-3-phosphate + CTP + H(+) = a CDP-1,2-diacyl-sn-glycerol + diphosphate</text>
        <dbReference type="Rhea" id="RHEA:16229"/>
        <dbReference type="ChEBI" id="CHEBI:15378"/>
        <dbReference type="ChEBI" id="CHEBI:33019"/>
        <dbReference type="ChEBI" id="CHEBI:37563"/>
        <dbReference type="ChEBI" id="CHEBI:58332"/>
        <dbReference type="ChEBI" id="CHEBI:58608"/>
        <dbReference type="EC" id="2.7.7.41"/>
    </reaction>
</comment>
<dbReference type="EC" id="2.7.7.41" evidence="6 16"/>
<evidence type="ECO:0000313" key="18">
    <source>
        <dbReference type="EMBL" id="KAG2484096.1"/>
    </source>
</evidence>
<dbReference type="InterPro" id="IPR000374">
    <property type="entry name" value="PC_trans"/>
</dbReference>
<evidence type="ECO:0000256" key="2">
    <source>
        <dbReference type="ARBA" id="ARBA00004141"/>
    </source>
</evidence>
<comment type="pathway">
    <text evidence="4">Lipid metabolism.</text>
</comment>
<comment type="similarity">
    <text evidence="5 16">Belongs to the CDS family.</text>
</comment>
<evidence type="ECO:0000256" key="9">
    <source>
        <dbReference type="ARBA" id="ARBA00022692"/>
    </source>
</evidence>
<dbReference type="GO" id="GO:0005789">
    <property type="term" value="C:endoplasmic reticulum membrane"/>
    <property type="evidence" value="ECO:0007669"/>
    <property type="project" value="TreeGrafter"/>
</dbReference>
<evidence type="ECO:0000256" key="11">
    <source>
        <dbReference type="ARBA" id="ARBA00022989"/>
    </source>
</evidence>
<dbReference type="GO" id="GO:0004605">
    <property type="term" value="F:phosphatidate cytidylyltransferase activity"/>
    <property type="evidence" value="ECO:0007669"/>
    <property type="project" value="UniProtKB-EC"/>
</dbReference>
<keyword evidence="10 16" id="KW-0548">Nucleotidyltransferase</keyword>
<feature type="transmembrane region" description="Helical" evidence="17">
    <location>
        <begin position="79"/>
        <end position="96"/>
    </location>
</feature>
<sequence length="394" mass="44275">MFFILSLQFLVARELFRIAYIAQRSRRPLPLLRLMQWYFFFTAVFWLYFRFIKHNLLVEVTSDKTLARLFYGALKHHSLISYTLYMAGFVGFVLTLKKGLYLHQFAHYAWTHMIILITTVPTTFFVANIFSGIIWYVLPAFLIVANDICAYLAGFFFGRTPLIRLSPKKTWEGFFGGFAGTLIIAYYLAALLSRYKWMTCPRKDLTVFKGLDCQPDEVFLPGTYTLADVAQALPANLLAAAGAAAEALPVGLRQWAADLTFNVAPIQLHALSMAAFASIAAPFGGFFASGFKRAFHMKDFGDTIPGHGGVTDRFDCQIVMAIFAYAYYWSYISKPEVTVGEVLSSATRLNDHDQILLFGKLANLLAGEGLIPGSIVDSLQQHLGEQFTWEVPDS</sequence>
<evidence type="ECO:0000256" key="7">
    <source>
        <dbReference type="ARBA" id="ARBA00022516"/>
    </source>
</evidence>
<comment type="pathway">
    <text evidence="3 16">Phospholipid metabolism; CDP-diacylglycerol biosynthesis; CDP-diacylglycerol from sn-glycerol 3-phosphate: step 3/3.</text>
</comment>
<reference evidence="18" key="1">
    <citation type="journal article" date="2020" name="bioRxiv">
        <title>Comparative genomics of Chlamydomonas.</title>
        <authorList>
            <person name="Craig R.J."/>
            <person name="Hasan A.R."/>
            <person name="Ness R.W."/>
            <person name="Keightley P.D."/>
        </authorList>
    </citation>
    <scope>NUCLEOTIDE SEQUENCE</scope>
    <source>
        <strain evidence="18">CCAP 11/70</strain>
    </source>
</reference>
<dbReference type="Pfam" id="PF01148">
    <property type="entry name" value="CTP_transf_1"/>
    <property type="match status" value="1"/>
</dbReference>
<dbReference type="GO" id="GO:0016024">
    <property type="term" value="P:CDP-diacylglycerol biosynthetic process"/>
    <property type="evidence" value="ECO:0007669"/>
    <property type="project" value="UniProtKB-UniPathway"/>
</dbReference>
<evidence type="ECO:0000256" key="15">
    <source>
        <dbReference type="ARBA" id="ARBA00023264"/>
    </source>
</evidence>
<feature type="transmembrane region" description="Helical" evidence="17">
    <location>
        <begin position="133"/>
        <end position="158"/>
    </location>
</feature>
<keyword evidence="15" id="KW-1208">Phospholipid metabolism</keyword>
<evidence type="ECO:0000256" key="4">
    <source>
        <dbReference type="ARBA" id="ARBA00005189"/>
    </source>
</evidence>
<comment type="caution">
    <text evidence="18">The sequence shown here is derived from an EMBL/GenBank/DDBJ whole genome shotgun (WGS) entry which is preliminary data.</text>
</comment>
<keyword evidence="14" id="KW-0594">Phospholipid biosynthesis</keyword>
<evidence type="ECO:0000256" key="8">
    <source>
        <dbReference type="ARBA" id="ARBA00022679"/>
    </source>
</evidence>
<evidence type="ECO:0000256" key="13">
    <source>
        <dbReference type="ARBA" id="ARBA00023136"/>
    </source>
</evidence>
<evidence type="ECO:0000256" key="6">
    <source>
        <dbReference type="ARBA" id="ARBA00012487"/>
    </source>
</evidence>
<dbReference type="UniPathway" id="UPA00557">
    <property type="reaction ID" value="UER00614"/>
</dbReference>
<evidence type="ECO:0000256" key="14">
    <source>
        <dbReference type="ARBA" id="ARBA00023209"/>
    </source>
</evidence>
<accession>A0A835XHW5</accession>
<keyword evidence="8 16" id="KW-0808">Transferase</keyword>
<dbReference type="InterPro" id="IPR016720">
    <property type="entry name" value="PC_Trfase_euk"/>
</dbReference>
<dbReference type="PANTHER" id="PTHR13773">
    <property type="entry name" value="PHOSPHATIDATE CYTIDYLYLTRANSFERASE"/>
    <property type="match status" value="1"/>
</dbReference>
<dbReference type="AlphaFoldDB" id="A0A835XHW5"/>